<keyword evidence="2" id="KW-0540">Nuclease</keyword>
<keyword evidence="2" id="KW-0378">Hydrolase</keyword>
<organism evidence="2 3">
    <name type="scientific">Cohnella fermenti</name>
    <dbReference type="NCBI Taxonomy" id="2565925"/>
    <lineage>
        <taxon>Bacteria</taxon>
        <taxon>Bacillati</taxon>
        <taxon>Bacillota</taxon>
        <taxon>Bacilli</taxon>
        <taxon>Bacillales</taxon>
        <taxon>Paenibacillaceae</taxon>
        <taxon>Cohnella</taxon>
    </lineage>
</organism>
<dbReference type="RefSeq" id="WP_136373444.1">
    <property type="nucleotide sequence ID" value="NZ_SSOB01000057.1"/>
</dbReference>
<proteinExistence type="predicted"/>
<gene>
    <name evidence="2" type="ORF">E6C55_29575</name>
</gene>
<sequence>MNREQAYQLTLDAIAKLQWNTALILEAKAVEAEKVRNWLLTHITNDTSVTQSERLGTSLQFHDHNVDLIDSLTKLCNGLNRSMKAIIEPDDGEAEGMGSMFGSMGEGDMDG</sequence>
<evidence type="ECO:0000313" key="2">
    <source>
        <dbReference type="EMBL" id="THF73359.1"/>
    </source>
</evidence>
<dbReference type="OrthoDB" id="2664174at2"/>
<protein>
    <submittedName>
        <fullName evidence="2">Restriction endonuclease subunit S</fullName>
    </submittedName>
</protein>
<dbReference type="GO" id="GO:0004519">
    <property type="term" value="F:endonuclease activity"/>
    <property type="evidence" value="ECO:0007669"/>
    <property type="project" value="UniProtKB-KW"/>
</dbReference>
<name>A0A4S4BGC0_9BACL</name>
<dbReference type="Pfam" id="PF26595">
    <property type="entry name" value="A_ENA"/>
    <property type="match status" value="1"/>
</dbReference>
<feature type="region of interest" description="Disordered" evidence="1">
    <location>
        <begin position="87"/>
        <end position="111"/>
    </location>
</feature>
<dbReference type="Proteomes" id="UP000310636">
    <property type="component" value="Unassembled WGS sequence"/>
</dbReference>
<evidence type="ECO:0000313" key="3">
    <source>
        <dbReference type="Proteomes" id="UP000310636"/>
    </source>
</evidence>
<evidence type="ECO:0000256" key="1">
    <source>
        <dbReference type="SAM" id="MobiDB-lite"/>
    </source>
</evidence>
<comment type="caution">
    <text evidence="2">The sequence shown here is derived from an EMBL/GenBank/DDBJ whole genome shotgun (WGS) entry which is preliminary data.</text>
</comment>
<accession>A0A4S4BGC0</accession>
<keyword evidence="3" id="KW-1185">Reference proteome</keyword>
<dbReference type="AlphaFoldDB" id="A0A4S4BGC0"/>
<keyword evidence="2" id="KW-0255">Endonuclease</keyword>
<reference evidence="2 3" key="1">
    <citation type="submission" date="2019-04" db="EMBL/GenBank/DDBJ databases">
        <title>Cohnella sp. nov. isolated from preserved vegetables.</title>
        <authorList>
            <person name="Lin S.-Y."/>
            <person name="Hung M.-H."/>
            <person name="Young C.-C."/>
        </authorList>
    </citation>
    <scope>NUCLEOTIDE SEQUENCE [LARGE SCALE GENOMIC DNA]</scope>
    <source>
        <strain evidence="2 3">CC-MHH1044</strain>
    </source>
</reference>
<dbReference type="InterPro" id="IPR058705">
    <property type="entry name" value="A_ENA"/>
</dbReference>
<dbReference type="EMBL" id="SSOB01000057">
    <property type="protein sequence ID" value="THF73359.1"/>
    <property type="molecule type" value="Genomic_DNA"/>
</dbReference>